<keyword evidence="3" id="KW-0649">Protein kinase inhibitor</keyword>
<accession>A0A6S7J6U1</accession>
<dbReference type="GO" id="GO:0051726">
    <property type="term" value="P:regulation of cell cycle"/>
    <property type="evidence" value="ECO:0007669"/>
    <property type="project" value="InterPro"/>
</dbReference>
<dbReference type="InterPro" id="IPR044898">
    <property type="entry name" value="CDI_dom_sf"/>
</dbReference>
<comment type="caution">
    <text evidence="7">The sequence shown here is derived from an EMBL/GenBank/DDBJ whole genome shotgun (WGS) entry which is preliminary data.</text>
</comment>
<evidence type="ECO:0000256" key="3">
    <source>
        <dbReference type="ARBA" id="ARBA00023013"/>
    </source>
</evidence>
<organism evidence="7 8">
    <name type="scientific">Paramuricea clavata</name>
    <name type="common">Red gorgonian</name>
    <name type="synonym">Violescent sea-whip</name>
    <dbReference type="NCBI Taxonomy" id="317549"/>
    <lineage>
        <taxon>Eukaryota</taxon>
        <taxon>Metazoa</taxon>
        <taxon>Cnidaria</taxon>
        <taxon>Anthozoa</taxon>
        <taxon>Octocorallia</taxon>
        <taxon>Malacalcyonacea</taxon>
        <taxon>Plexauridae</taxon>
        <taxon>Paramuricea</taxon>
    </lineage>
</organism>
<dbReference type="Pfam" id="PF02234">
    <property type="entry name" value="CDI"/>
    <property type="match status" value="1"/>
</dbReference>
<name>A0A6S7J6U1_PARCT</name>
<keyword evidence="8" id="KW-1185">Reference proteome</keyword>
<dbReference type="OrthoDB" id="5954640at2759"/>
<evidence type="ECO:0000256" key="2">
    <source>
        <dbReference type="ARBA" id="ARBA00006726"/>
    </source>
</evidence>
<dbReference type="GO" id="GO:0005634">
    <property type="term" value="C:nucleus"/>
    <property type="evidence" value="ECO:0007669"/>
    <property type="project" value="UniProtKB-SubCell"/>
</dbReference>
<dbReference type="InterPro" id="IPR003175">
    <property type="entry name" value="CDI_dom"/>
</dbReference>
<dbReference type="GO" id="GO:0004861">
    <property type="term" value="F:cyclin-dependent protein serine/threonine kinase inhibitor activity"/>
    <property type="evidence" value="ECO:0007669"/>
    <property type="project" value="InterPro"/>
</dbReference>
<gene>
    <name evidence="7" type="ORF">PACLA_8A063694</name>
</gene>
<evidence type="ECO:0000313" key="8">
    <source>
        <dbReference type="Proteomes" id="UP001152795"/>
    </source>
</evidence>
<feature type="region of interest" description="Disordered" evidence="6">
    <location>
        <begin position="94"/>
        <end position="126"/>
    </location>
</feature>
<dbReference type="AlphaFoldDB" id="A0A6S7J6U1"/>
<evidence type="ECO:0000256" key="5">
    <source>
        <dbReference type="ARBA" id="ARBA00023306"/>
    </source>
</evidence>
<evidence type="ECO:0000256" key="6">
    <source>
        <dbReference type="SAM" id="MobiDB-lite"/>
    </source>
</evidence>
<feature type="compositionally biased region" description="Polar residues" evidence="6">
    <location>
        <begin position="102"/>
        <end position="120"/>
    </location>
</feature>
<evidence type="ECO:0000313" key="7">
    <source>
        <dbReference type="EMBL" id="CAB4013072.1"/>
    </source>
</evidence>
<protein>
    <submittedName>
        <fullName evidence="7">Cyclin-dependent kinase inhibitor 1-like</fullName>
    </submittedName>
</protein>
<dbReference type="Proteomes" id="UP001152795">
    <property type="component" value="Unassembled WGS sequence"/>
</dbReference>
<keyword evidence="4" id="KW-0539">Nucleus</keyword>
<comment type="similarity">
    <text evidence="2">Belongs to the CDI family.</text>
</comment>
<keyword evidence="5" id="KW-0131">Cell cycle</keyword>
<evidence type="ECO:0000256" key="4">
    <source>
        <dbReference type="ARBA" id="ARBA00023242"/>
    </source>
</evidence>
<dbReference type="EMBL" id="CACRXK020007741">
    <property type="protein sequence ID" value="CAB4013072.1"/>
    <property type="molecule type" value="Genomic_DNA"/>
</dbReference>
<sequence length="178" mass="20817">MVNFTAASSNCSDVRTSRQRQSITPSRGVCKNLFGTDNRDEFREEVRQQNIERLQEKKLQYNFDFEKEEPLPGRYLWERVSNLNRTRNCNKLPTEDRAISKNRGSQVLSKNDSLKNTSSKDQGEHKITDYFRSKKRKYDETEKDHTAGINEPNHKIRHTTTHRDLDKACTCLNACKCT</sequence>
<proteinExistence type="inferred from homology"/>
<evidence type="ECO:0000256" key="1">
    <source>
        <dbReference type="ARBA" id="ARBA00004123"/>
    </source>
</evidence>
<comment type="subcellular location">
    <subcellularLocation>
        <location evidence="1">Nucleus</location>
    </subcellularLocation>
</comment>
<feature type="region of interest" description="Disordered" evidence="6">
    <location>
        <begin position="1"/>
        <end position="23"/>
    </location>
</feature>
<dbReference type="PANTHER" id="PTHR10265:SF45">
    <property type="entry name" value="DACAPO"/>
    <property type="match status" value="1"/>
</dbReference>
<dbReference type="PANTHER" id="PTHR10265">
    <property type="entry name" value="CYCLIN-DEPENDENT KINASE INHIBITOR 1"/>
    <property type="match status" value="1"/>
</dbReference>
<reference evidence="7" key="1">
    <citation type="submission" date="2020-04" db="EMBL/GenBank/DDBJ databases">
        <authorList>
            <person name="Alioto T."/>
            <person name="Alioto T."/>
            <person name="Gomez Garrido J."/>
        </authorList>
    </citation>
    <scope>NUCLEOTIDE SEQUENCE</scope>
    <source>
        <strain evidence="7">A484AB</strain>
    </source>
</reference>
<dbReference type="Gene3D" id="4.10.365.10">
    <property type="entry name" value="p27"/>
    <property type="match status" value="1"/>
</dbReference>